<dbReference type="Proteomes" id="UP000784294">
    <property type="component" value="Unassembled WGS sequence"/>
</dbReference>
<organism evidence="3 4">
    <name type="scientific">Protopolystoma xenopodis</name>
    <dbReference type="NCBI Taxonomy" id="117903"/>
    <lineage>
        <taxon>Eukaryota</taxon>
        <taxon>Metazoa</taxon>
        <taxon>Spiralia</taxon>
        <taxon>Lophotrochozoa</taxon>
        <taxon>Platyhelminthes</taxon>
        <taxon>Monogenea</taxon>
        <taxon>Polyopisthocotylea</taxon>
        <taxon>Polystomatidea</taxon>
        <taxon>Polystomatidae</taxon>
        <taxon>Protopolystoma</taxon>
    </lineage>
</organism>
<dbReference type="EMBL" id="CAAALY010280660">
    <property type="protein sequence ID" value="VEL43352.1"/>
    <property type="molecule type" value="Genomic_DNA"/>
</dbReference>
<dbReference type="InterPro" id="IPR028356">
    <property type="entry name" value="UDPglc_DH_euk"/>
</dbReference>
<feature type="domain" description="UDP-glucose/GDP-mannose dehydrogenase dimerisation" evidence="2">
    <location>
        <begin position="2"/>
        <end position="59"/>
    </location>
</feature>
<accession>A0A3S5CVM6</accession>
<evidence type="ECO:0000313" key="3">
    <source>
        <dbReference type="EMBL" id="VEL43352.1"/>
    </source>
</evidence>
<evidence type="ECO:0000256" key="1">
    <source>
        <dbReference type="ARBA" id="ARBA00047473"/>
    </source>
</evidence>
<dbReference type="Pfam" id="PF00984">
    <property type="entry name" value="UDPG_MGDP_dh"/>
    <property type="match status" value="1"/>
</dbReference>
<comment type="catalytic activity">
    <reaction evidence="1">
        <text>UDP-alpha-D-glucose + 2 NAD(+) + H2O = UDP-alpha-D-glucuronate + 2 NADH + 3 H(+)</text>
        <dbReference type="Rhea" id="RHEA:23596"/>
        <dbReference type="ChEBI" id="CHEBI:15377"/>
        <dbReference type="ChEBI" id="CHEBI:15378"/>
        <dbReference type="ChEBI" id="CHEBI:57540"/>
        <dbReference type="ChEBI" id="CHEBI:57945"/>
        <dbReference type="ChEBI" id="CHEBI:58052"/>
        <dbReference type="ChEBI" id="CHEBI:58885"/>
        <dbReference type="EC" id="1.1.1.22"/>
    </reaction>
</comment>
<dbReference type="PANTHER" id="PTHR11374:SF3">
    <property type="entry name" value="UDP-GLUCOSE 6-DEHYDROGENASE"/>
    <property type="match status" value="1"/>
</dbReference>
<dbReference type="OrthoDB" id="5059218at2759"/>
<evidence type="ECO:0000259" key="2">
    <source>
        <dbReference type="Pfam" id="PF00984"/>
    </source>
</evidence>
<dbReference type="SUPFAM" id="SSF48179">
    <property type="entry name" value="6-phosphogluconate dehydrogenase C-terminal domain-like"/>
    <property type="match status" value="1"/>
</dbReference>
<dbReference type="AlphaFoldDB" id="A0A3S5CVM6"/>
<proteinExistence type="predicted"/>
<dbReference type="Gene3D" id="3.40.50.720">
    <property type="entry name" value="NAD(P)-binding Rossmann-like Domain"/>
    <property type="match status" value="1"/>
</dbReference>
<dbReference type="Gene3D" id="1.20.5.100">
    <property type="entry name" value="Cytochrome c1, transmembrane anchor, C-terminal"/>
    <property type="match status" value="1"/>
</dbReference>
<evidence type="ECO:0000313" key="4">
    <source>
        <dbReference type="Proteomes" id="UP000784294"/>
    </source>
</evidence>
<reference evidence="3" key="1">
    <citation type="submission" date="2018-11" db="EMBL/GenBank/DDBJ databases">
        <authorList>
            <consortium name="Pathogen Informatics"/>
        </authorList>
    </citation>
    <scope>NUCLEOTIDE SEQUENCE</scope>
</reference>
<protein>
    <recommendedName>
        <fullName evidence="2">UDP-glucose/GDP-mannose dehydrogenase dimerisation domain-containing protein</fullName>
    </recommendedName>
</protein>
<dbReference type="GO" id="GO:0005634">
    <property type="term" value="C:nucleus"/>
    <property type="evidence" value="ECO:0007669"/>
    <property type="project" value="TreeGrafter"/>
</dbReference>
<gene>
    <name evidence="3" type="ORF">PXEA_LOCUS36792</name>
</gene>
<name>A0A3S5CVM6_9PLAT</name>
<keyword evidence="4" id="KW-1185">Reference proteome</keyword>
<comment type="caution">
    <text evidence="3">The sequence shown here is derived from an EMBL/GenBank/DDBJ whole genome shotgun (WGS) entry which is preliminary data.</text>
</comment>
<dbReference type="GO" id="GO:0003979">
    <property type="term" value="F:UDP-glucose 6-dehydrogenase activity"/>
    <property type="evidence" value="ECO:0007669"/>
    <property type="project" value="UniProtKB-EC"/>
</dbReference>
<dbReference type="InterPro" id="IPR014026">
    <property type="entry name" value="UDP-Glc/GDP-Man_DH_dimer"/>
</dbReference>
<dbReference type="GO" id="GO:0051287">
    <property type="term" value="F:NAD binding"/>
    <property type="evidence" value="ECO:0007669"/>
    <property type="project" value="InterPro"/>
</dbReference>
<dbReference type="InterPro" id="IPR008927">
    <property type="entry name" value="6-PGluconate_DH-like_C_sf"/>
</dbReference>
<dbReference type="GO" id="GO:0006024">
    <property type="term" value="P:glycosaminoglycan biosynthetic process"/>
    <property type="evidence" value="ECO:0007669"/>
    <property type="project" value="TreeGrafter"/>
</dbReference>
<dbReference type="PANTHER" id="PTHR11374">
    <property type="entry name" value="UDP-GLUCOSE DEHYDROGENASE/UDP-MANNAC DEHYDROGENASE"/>
    <property type="match status" value="1"/>
</dbReference>
<sequence length="63" mass="6814">MAQRISSINAVSVICEETGADVREVANAVGKDHRICPKFLNASMGFGGSCFQKDLLNIVSWPM</sequence>